<evidence type="ECO:0000256" key="1">
    <source>
        <dbReference type="SAM" id="SignalP"/>
    </source>
</evidence>
<accession>A0A8K0WU97</accession>
<feature type="signal peptide" evidence="1">
    <location>
        <begin position="1"/>
        <end position="21"/>
    </location>
</feature>
<dbReference type="AlphaFoldDB" id="A0A8K0WU97"/>
<sequence length="173" mass="17279">MKSFLPATLAIMATSYSLGLAQGTSSSTSTSTATPAIAAEAADTPAAAAAAAPDDGCTSTLVLLPSLTNGPTKTVYARTRTSTATVECGSCVAVQTDHLPLGPGPVVFYTTTVTARRATVETAYVCSDAEADGSGSGGDRDAPVPRAPQITALQGADILQQTVHSTLTGIFIG</sequence>
<protein>
    <recommendedName>
        <fullName evidence="4">RlpA-like protein double-psi beta-barrel domain-containing protein</fullName>
    </recommendedName>
</protein>
<keyword evidence="3" id="KW-1185">Reference proteome</keyword>
<name>A0A8K0WU97_9HYPO</name>
<reference evidence="2" key="1">
    <citation type="journal article" date="2021" name="Nat. Commun.">
        <title>Genetic determinants of endophytism in the Arabidopsis root mycobiome.</title>
        <authorList>
            <person name="Mesny F."/>
            <person name="Miyauchi S."/>
            <person name="Thiergart T."/>
            <person name="Pickel B."/>
            <person name="Atanasova L."/>
            <person name="Karlsson M."/>
            <person name="Huettel B."/>
            <person name="Barry K.W."/>
            <person name="Haridas S."/>
            <person name="Chen C."/>
            <person name="Bauer D."/>
            <person name="Andreopoulos W."/>
            <person name="Pangilinan J."/>
            <person name="LaButti K."/>
            <person name="Riley R."/>
            <person name="Lipzen A."/>
            <person name="Clum A."/>
            <person name="Drula E."/>
            <person name="Henrissat B."/>
            <person name="Kohler A."/>
            <person name="Grigoriev I.V."/>
            <person name="Martin F.M."/>
            <person name="Hacquard S."/>
        </authorList>
    </citation>
    <scope>NUCLEOTIDE SEQUENCE</scope>
    <source>
        <strain evidence="2">MPI-CAGE-CH-0235</strain>
    </source>
</reference>
<feature type="chain" id="PRO_5035452290" description="RlpA-like protein double-psi beta-barrel domain-containing protein" evidence="1">
    <location>
        <begin position="22"/>
        <end position="173"/>
    </location>
</feature>
<gene>
    <name evidence="2" type="ORF">B0I35DRAFT_476833</name>
</gene>
<evidence type="ECO:0000313" key="2">
    <source>
        <dbReference type="EMBL" id="KAH7322938.1"/>
    </source>
</evidence>
<dbReference type="Proteomes" id="UP000813444">
    <property type="component" value="Unassembled WGS sequence"/>
</dbReference>
<keyword evidence="1" id="KW-0732">Signal</keyword>
<evidence type="ECO:0008006" key="4">
    <source>
        <dbReference type="Google" id="ProtNLM"/>
    </source>
</evidence>
<dbReference type="EMBL" id="JAGPNK010000004">
    <property type="protein sequence ID" value="KAH7322938.1"/>
    <property type="molecule type" value="Genomic_DNA"/>
</dbReference>
<proteinExistence type="predicted"/>
<comment type="caution">
    <text evidence="2">The sequence shown here is derived from an EMBL/GenBank/DDBJ whole genome shotgun (WGS) entry which is preliminary data.</text>
</comment>
<organism evidence="2 3">
    <name type="scientific">Stachybotrys elegans</name>
    <dbReference type="NCBI Taxonomy" id="80388"/>
    <lineage>
        <taxon>Eukaryota</taxon>
        <taxon>Fungi</taxon>
        <taxon>Dikarya</taxon>
        <taxon>Ascomycota</taxon>
        <taxon>Pezizomycotina</taxon>
        <taxon>Sordariomycetes</taxon>
        <taxon>Hypocreomycetidae</taxon>
        <taxon>Hypocreales</taxon>
        <taxon>Stachybotryaceae</taxon>
        <taxon>Stachybotrys</taxon>
    </lineage>
</organism>
<evidence type="ECO:0000313" key="3">
    <source>
        <dbReference type="Proteomes" id="UP000813444"/>
    </source>
</evidence>